<dbReference type="Proteomes" id="UP000031186">
    <property type="component" value="Unassembled WGS sequence"/>
</dbReference>
<keyword evidence="3" id="KW-1185">Reference proteome</keyword>
<comment type="caution">
    <text evidence="2">The sequence shown here is derived from an EMBL/GenBank/DDBJ whole genome shotgun (WGS) entry which is preliminary data.</text>
</comment>
<dbReference type="EMBL" id="AZNF01000002">
    <property type="protein sequence ID" value="KID69072.1"/>
    <property type="molecule type" value="Genomic_DNA"/>
</dbReference>
<proteinExistence type="predicted"/>
<protein>
    <submittedName>
        <fullName evidence="2">Chitinase 18-18</fullName>
    </submittedName>
</protein>
<evidence type="ECO:0000256" key="1">
    <source>
        <dbReference type="SAM" id="SignalP"/>
    </source>
</evidence>
<dbReference type="OrthoDB" id="2422134at2759"/>
<name>A0A0B4FMS1_METAF</name>
<keyword evidence="1" id="KW-0732">Signal</keyword>
<dbReference type="InterPro" id="IPR021054">
    <property type="entry name" value="Cell_wall_mannoprotein_1"/>
</dbReference>
<dbReference type="VEuPathDB" id="FungiDB:MAN_01586"/>
<feature type="non-terminal residue" evidence="2">
    <location>
        <position position="1"/>
    </location>
</feature>
<organism evidence="2 3">
    <name type="scientific">Metarhizium anisopliae (strain ARSEF 549)</name>
    <dbReference type="NCBI Taxonomy" id="3151832"/>
    <lineage>
        <taxon>Eukaryota</taxon>
        <taxon>Fungi</taxon>
        <taxon>Dikarya</taxon>
        <taxon>Ascomycota</taxon>
        <taxon>Pezizomycotina</taxon>
        <taxon>Sordariomycetes</taxon>
        <taxon>Hypocreomycetidae</taxon>
        <taxon>Hypocreales</taxon>
        <taxon>Clavicipitaceae</taxon>
        <taxon>Metarhizium</taxon>
    </lineage>
</organism>
<evidence type="ECO:0000313" key="2">
    <source>
        <dbReference type="EMBL" id="KID69072.1"/>
    </source>
</evidence>
<feature type="chain" id="PRO_5002102570" evidence="1">
    <location>
        <begin position="19"/>
        <end position="179"/>
    </location>
</feature>
<accession>A0A0B4FMS1</accession>
<dbReference type="HOGENOM" id="CLU_082452_2_1_1"/>
<reference evidence="2 3" key="1">
    <citation type="journal article" date="2014" name="Proc. Natl. Acad. Sci. U.S.A.">
        <title>Trajectory and genomic determinants of fungal-pathogen speciation and host adaptation.</title>
        <authorList>
            <person name="Hu X."/>
            <person name="Xiao G."/>
            <person name="Zheng P."/>
            <person name="Shang Y."/>
            <person name="Su Y."/>
            <person name="Zhang X."/>
            <person name="Liu X."/>
            <person name="Zhan S."/>
            <person name="St Leger R.J."/>
            <person name="Wang C."/>
        </authorList>
    </citation>
    <scope>NUCLEOTIDE SEQUENCE [LARGE SCALE GENOMIC DNA]</scope>
    <source>
        <strain evidence="2 3">ARSEF 549</strain>
    </source>
</reference>
<feature type="signal peptide" evidence="1">
    <location>
        <begin position="1"/>
        <end position="18"/>
    </location>
</feature>
<dbReference type="Gene3D" id="1.20.1280.140">
    <property type="match status" value="1"/>
</dbReference>
<evidence type="ECO:0000313" key="3">
    <source>
        <dbReference type="Proteomes" id="UP000031186"/>
    </source>
</evidence>
<dbReference type="Pfam" id="PF12296">
    <property type="entry name" value="HsbA"/>
    <property type="match status" value="1"/>
</dbReference>
<gene>
    <name evidence="2" type="ORF">MAN_01586</name>
</gene>
<dbReference type="AlphaFoldDB" id="A0A0B4FMS1"/>
<sequence length="179" mass="19434">MRFATPVTLLAAISGTCAMVIQRDNPLAKCINSVTSSLNKLDVATKSFNGDIQPVVEAADNVIATIQHGQMVTDSTPSISLFSAAALLQPVQILDNRAKVLFVDVKGRVLDIQKAKKCDVFRAKLSTLNFVGHKLIDTILNKISSGFARNIARPFTDDIKGLLAKSLDLFERARCIDAY</sequence>